<organism evidence="2 3">
    <name type="scientific">Pleurotus ostreatus (strain PC15)</name>
    <name type="common">Oyster mushroom</name>
    <dbReference type="NCBI Taxonomy" id="1137138"/>
    <lineage>
        <taxon>Eukaryota</taxon>
        <taxon>Fungi</taxon>
        <taxon>Dikarya</taxon>
        <taxon>Basidiomycota</taxon>
        <taxon>Agaricomycotina</taxon>
        <taxon>Agaricomycetes</taxon>
        <taxon>Agaricomycetidae</taxon>
        <taxon>Agaricales</taxon>
        <taxon>Pleurotineae</taxon>
        <taxon>Pleurotaceae</taxon>
        <taxon>Pleurotus</taxon>
    </lineage>
</organism>
<keyword evidence="1" id="KW-0472">Membrane</keyword>
<name>A0A067NYB9_PLEO1</name>
<evidence type="ECO:0000313" key="2">
    <source>
        <dbReference type="EMBL" id="KDQ31975.1"/>
    </source>
</evidence>
<dbReference type="Proteomes" id="UP000027073">
    <property type="component" value="Unassembled WGS sequence"/>
</dbReference>
<protein>
    <submittedName>
        <fullName evidence="2">Uncharacterized protein</fullName>
    </submittedName>
</protein>
<dbReference type="InParanoid" id="A0A067NYB9"/>
<dbReference type="EMBL" id="KL198005">
    <property type="protein sequence ID" value="KDQ31975.1"/>
    <property type="molecule type" value="Genomic_DNA"/>
</dbReference>
<keyword evidence="1" id="KW-1133">Transmembrane helix</keyword>
<sequence length="114" mass="13366">TNVPFGVTYEKIGTIQRRLAWPLHKDDTLSRSGRPTGLNIYFWRCEDFASILNTAPTRSDNMIQLLLRDVSFSLSHYLFLGMLGTVRVWVQRNRRLTGRSMSEVSHFQRRMYVN</sequence>
<evidence type="ECO:0000313" key="3">
    <source>
        <dbReference type="Proteomes" id="UP000027073"/>
    </source>
</evidence>
<dbReference type="OrthoDB" id="3169417at2759"/>
<dbReference type="VEuPathDB" id="FungiDB:PLEOSDRAFT_1034298"/>
<dbReference type="HOGENOM" id="CLU_2127011_0_0_1"/>
<dbReference type="AlphaFoldDB" id="A0A067NYB9"/>
<proteinExistence type="predicted"/>
<evidence type="ECO:0000256" key="1">
    <source>
        <dbReference type="SAM" id="Phobius"/>
    </source>
</evidence>
<gene>
    <name evidence="2" type="ORF">PLEOSDRAFT_1034298</name>
</gene>
<feature type="non-terminal residue" evidence="2">
    <location>
        <position position="1"/>
    </location>
</feature>
<keyword evidence="1" id="KW-0812">Transmembrane</keyword>
<reference evidence="3" key="1">
    <citation type="journal article" date="2014" name="Proc. Natl. Acad. Sci. U.S.A.">
        <title>Extensive sampling of basidiomycete genomes demonstrates inadequacy of the white-rot/brown-rot paradigm for wood decay fungi.</title>
        <authorList>
            <person name="Riley R."/>
            <person name="Salamov A.A."/>
            <person name="Brown D.W."/>
            <person name="Nagy L.G."/>
            <person name="Floudas D."/>
            <person name="Held B.W."/>
            <person name="Levasseur A."/>
            <person name="Lombard V."/>
            <person name="Morin E."/>
            <person name="Otillar R."/>
            <person name="Lindquist E.A."/>
            <person name="Sun H."/>
            <person name="LaButti K.M."/>
            <person name="Schmutz J."/>
            <person name="Jabbour D."/>
            <person name="Luo H."/>
            <person name="Baker S.E."/>
            <person name="Pisabarro A.G."/>
            <person name="Walton J.D."/>
            <person name="Blanchette R.A."/>
            <person name="Henrissat B."/>
            <person name="Martin F."/>
            <person name="Cullen D."/>
            <person name="Hibbett D.S."/>
            <person name="Grigoriev I.V."/>
        </authorList>
    </citation>
    <scope>NUCLEOTIDE SEQUENCE [LARGE SCALE GENOMIC DNA]</scope>
    <source>
        <strain evidence="3">PC15</strain>
    </source>
</reference>
<feature type="transmembrane region" description="Helical" evidence="1">
    <location>
        <begin position="70"/>
        <end position="90"/>
    </location>
</feature>
<accession>A0A067NYB9</accession>